<protein>
    <recommendedName>
        <fullName evidence="4">Xylanolytic transcriptional activator regulatory domain-containing protein</fullName>
    </recommendedName>
</protein>
<dbReference type="AlphaFoldDB" id="A0A0D0VLC1"/>
<organism evidence="5">
    <name type="scientific">Cryptococcus bacillisporus CA1280</name>
    <dbReference type="NCBI Taxonomy" id="1296109"/>
    <lineage>
        <taxon>Eukaryota</taxon>
        <taxon>Fungi</taxon>
        <taxon>Dikarya</taxon>
        <taxon>Basidiomycota</taxon>
        <taxon>Agaricomycotina</taxon>
        <taxon>Tremellomycetes</taxon>
        <taxon>Tremellales</taxon>
        <taxon>Cryptococcaceae</taxon>
        <taxon>Cryptococcus</taxon>
        <taxon>Cryptococcus gattii species complex</taxon>
    </lineage>
</organism>
<evidence type="ECO:0000256" key="3">
    <source>
        <dbReference type="SAM" id="MobiDB-lite"/>
    </source>
</evidence>
<evidence type="ECO:0000256" key="2">
    <source>
        <dbReference type="ARBA" id="ARBA00023242"/>
    </source>
</evidence>
<dbReference type="PANTHER" id="PTHR31001">
    <property type="entry name" value="UNCHARACTERIZED TRANSCRIPTIONAL REGULATORY PROTEIN"/>
    <property type="match status" value="1"/>
</dbReference>
<feature type="compositionally biased region" description="Polar residues" evidence="3">
    <location>
        <begin position="198"/>
        <end position="212"/>
    </location>
</feature>
<evidence type="ECO:0000259" key="4">
    <source>
        <dbReference type="SMART" id="SM00906"/>
    </source>
</evidence>
<feature type="compositionally biased region" description="Polar residues" evidence="3">
    <location>
        <begin position="33"/>
        <end position="49"/>
    </location>
</feature>
<feature type="compositionally biased region" description="Acidic residues" evidence="3">
    <location>
        <begin position="69"/>
        <end position="78"/>
    </location>
</feature>
<comment type="subcellular location">
    <subcellularLocation>
        <location evidence="1">Nucleus</location>
    </subcellularLocation>
</comment>
<dbReference type="GO" id="GO:0003677">
    <property type="term" value="F:DNA binding"/>
    <property type="evidence" value="ECO:0007669"/>
    <property type="project" value="InterPro"/>
</dbReference>
<evidence type="ECO:0000256" key="1">
    <source>
        <dbReference type="ARBA" id="ARBA00004123"/>
    </source>
</evidence>
<dbReference type="InterPro" id="IPR050613">
    <property type="entry name" value="Sec_Metabolite_Reg"/>
</dbReference>
<feature type="region of interest" description="Disordered" evidence="3">
    <location>
        <begin position="728"/>
        <end position="797"/>
    </location>
</feature>
<feature type="compositionally biased region" description="Acidic residues" evidence="3">
    <location>
        <begin position="106"/>
        <end position="120"/>
    </location>
</feature>
<dbReference type="HOGENOM" id="CLU_337067_0_0_1"/>
<dbReference type="GO" id="GO:0008270">
    <property type="term" value="F:zinc ion binding"/>
    <property type="evidence" value="ECO:0007669"/>
    <property type="project" value="InterPro"/>
</dbReference>
<dbReference type="EMBL" id="KN847978">
    <property type="protein sequence ID" value="KIR48141.1"/>
    <property type="molecule type" value="Genomic_DNA"/>
</dbReference>
<dbReference type="InterPro" id="IPR007219">
    <property type="entry name" value="XnlR_reg_dom"/>
</dbReference>
<gene>
    <name evidence="5" type="ORF">I312_02658</name>
</gene>
<name>A0A0D0VLC1_CRYGA</name>
<dbReference type="GO" id="GO:0006351">
    <property type="term" value="P:DNA-templated transcription"/>
    <property type="evidence" value="ECO:0007669"/>
    <property type="project" value="InterPro"/>
</dbReference>
<keyword evidence="2" id="KW-0539">Nucleus</keyword>
<sequence>MPSPRAPGNESLPLSGDSPGLRVQWKVGPPMSAGQNEKNTARSSTPDSSLSKKKKKREIREKIINGFDSDSEDESDIVEETKPKSKTIGEVAEGPDLDGELAALVEEQEVDELEDDDADAIEQTRQKRSVSIDDDISGELLELASGPPKKRKKQTMAPPSTQRLLTQSERSLSKSQVPPVQVTSHRVPRQVPAPSVVPRSTPSALQHFPSTPNTSMPFIPGFPMTVSILSTGNDPYSSPLQNLAQSLPSPEMQNILFGTFFSDPILTEGLSLLQPQFMDHFNRFMERRSTRPQRGDATTLALTFIILASALRILPEETNRLLLASHGGSNAPSQVPRSLARIISGQSVATADITPLDQRYLDLALLSAQIAEQADTYSIMFVMFKLVSYRYWMLGHRREESVLAGTWLAQGIKVAQALGFGREWEGLPQGDRELRRRIMWSLYVADRQYSFSETSLPYTILDAHQGIQLPSPLSEPDLYRVPQDARELPSVLPDSPPTPCTALLVHTHLARRVTAMLDSFATISASNISHDMVHHYDQVLETFQDSLPPFFKVFPMTDSRYDASFPYLPVQRVRLHTALFGYRCGLHRPHLPAYLWPTKSVTARQVVAQISLSSLRVQRSARMLDAKVAFRLFSPVTVFENATTLCLIMYIDKAVSADVGLSPGPLRSAEFMSMRAGVAEALELLDMTGAGADAVAMFSKKATVVIRGMISHIDAPLEPILIPAPALSRRSTNGDIPSPSKSGTISSGHQAHHMTSDSQARSAGPSPVASGHPAQPGGAPASNATPVSSVGAKSAGTGSMDGPLGPYSAKAAAWLDSLVQGGPDLERLLREAEWVNGWERVIATM</sequence>
<accession>A0A0D0VLC1</accession>
<evidence type="ECO:0000313" key="5">
    <source>
        <dbReference type="EMBL" id="KIR48141.1"/>
    </source>
</evidence>
<dbReference type="CDD" id="cd12148">
    <property type="entry name" value="fungal_TF_MHR"/>
    <property type="match status" value="1"/>
</dbReference>
<reference evidence="5" key="1">
    <citation type="submission" date="2015-01" db="EMBL/GenBank/DDBJ databases">
        <title>The Genome Sequence of Cryptococcus gattii CA1280.</title>
        <authorList>
            <consortium name="The Broad Institute Genomics Platform"/>
            <person name="Cuomo C."/>
            <person name="Litvintseva A."/>
            <person name="Chen Y."/>
            <person name="Heitman J."/>
            <person name="Sun S."/>
            <person name="Springer D."/>
            <person name="Dromer F."/>
            <person name="Young S."/>
            <person name="Zeng Q."/>
            <person name="Gargeya S."/>
            <person name="Abouelleil A."/>
            <person name="Alvarado L."/>
            <person name="Chapman S.B."/>
            <person name="Gainer-Dewar J."/>
            <person name="Goldberg J."/>
            <person name="Griggs A."/>
            <person name="Gujja S."/>
            <person name="Hansen M."/>
            <person name="Howarth C."/>
            <person name="Imamovic A."/>
            <person name="Larimer J."/>
            <person name="Murphy C."/>
            <person name="Naylor J."/>
            <person name="Pearson M."/>
            <person name="Priest M."/>
            <person name="Roberts A."/>
            <person name="Saif S."/>
            <person name="Shea T."/>
            <person name="Sykes S."/>
            <person name="Wortman J."/>
            <person name="Nusbaum C."/>
            <person name="Birren B."/>
        </authorList>
    </citation>
    <scope>NUCLEOTIDE SEQUENCE [LARGE SCALE GENOMIC DNA]</scope>
    <source>
        <strain evidence="5">CA1280</strain>
    </source>
</reference>
<dbReference type="Pfam" id="PF04082">
    <property type="entry name" value="Fungal_trans"/>
    <property type="match status" value="1"/>
</dbReference>
<feature type="region of interest" description="Disordered" evidence="3">
    <location>
        <begin position="1"/>
        <end position="212"/>
    </location>
</feature>
<feature type="domain" description="Xylanolytic transcriptional activator regulatory" evidence="4">
    <location>
        <begin position="404"/>
        <end position="478"/>
    </location>
</feature>
<dbReference type="PANTHER" id="PTHR31001:SF87">
    <property type="entry name" value="COL-21"/>
    <property type="match status" value="1"/>
</dbReference>
<dbReference type="SMART" id="SM00906">
    <property type="entry name" value="Fungal_trans"/>
    <property type="match status" value="1"/>
</dbReference>
<feature type="compositionally biased region" description="Polar residues" evidence="3">
    <location>
        <begin position="729"/>
        <end position="749"/>
    </location>
</feature>
<dbReference type="GO" id="GO:0005634">
    <property type="term" value="C:nucleus"/>
    <property type="evidence" value="ECO:0007669"/>
    <property type="project" value="UniProtKB-SubCell"/>
</dbReference>
<proteinExistence type="predicted"/>
<dbReference type="OrthoDB" id="3364175at2759"/>
<feature type="compositionally biased region" description="Polar residues" evidence="3">
    <location>
        <begin position="157"/>
        <end position="184"/>
    </location>
</feature>